<comment type="caution">
    <text evidence="5">The sequence shown here is derived from an EMBL/GenBank/DDBJ whole genome shotgun (WGS) entry which is preliminary data.</text>
</comment>
<dbReference type="GO" id="GO:0032196">
    <property type="term" value="P:transposition"/>
    <property type="evidence" value="ECO:0007669"/>
    <property type="project" value="UniProtKB-KW"/>
</dbReference>
<keyword evidence="1" id="KW-0815">Transposition</keyword>
<dbReference type="GO" id="GO:0006310">
    <property type="term" value="P:DNA recombination"/>
    <property type="evidence" value="ECO:0007669"/>
    <property type="project" value="UniProtKB-KW"/>
</dbReference>
<keyword evidence="6" id="KW-1185">Reference proteome</keyword>
<dbReference type="InterPro" id="IPR047930">
    <property type="entry name" value="Transpos_IS6"/>
</dbReference>
<dbReference type="Proteomes" id="UP001139333">
    <property type="component" value="Unassembled WGS sequence"/>
</dbReference>
<gene>
    <name evidence="5" type="ORF">L2672_07570</name>
</gene>
<dbReference type="AlphaFoldDB" id="A0A9X1ZMD7"/>
<feature type="domain" description="DDE" evidence="4">
    <location>
        <begin position="72"/>
        <end position="145"/>
    </location>
</feature>
<dbReference type="PANTHER" id="PTHR35528:SF3">
    <property type="entry name" value="BLL1675 PROTEIN"/>
    <property type="match status" value="1"/>
</dbReference>
<dbReference type="NCBIfam" id="NF033587">
    <property type="entry name" value="transpos_IS6"/>
    <property type="match status" value="1"/>
</dbReference>
<dbReference type="InterPro" id="IPR052183">
    <property type="entry name" value="IS_Transposase"/>
</dbReference>
<organism evidence="5 6">
    <name type="scientific">Shewanella gaetbuli</name>
    <dbReference type="NCBI Taxonomy" id="220752"/>
    <lineage>
        <taxon>Bacteria</taxon>
        <taxon>Pseudomonadati</taxon>
        <taxon>Pseudomonadota</taxon>
        <taxon>Gammaproteobacteria</taxon>
        <taxon>Alteromonadales</taxon>
        <taxon>Shewanellaceae</taxon>
        <taxon>Shewanella</taxon>
    </lineage>
</organism>
<sequence length="159" mass="18696">MKTIYPGHRYPAQIISHAVYLYHRFTLSLRDIEEILAYRGINVTYETISHWCLKFGNKFSHNIRTKRGLFNSSWYLDEVFIKINGRLHYLWREVDSNGDEIDILVQKRNAKRAVIGFFRKLLKGQHCIPGLIVTDKLPSYRAAKRVVMTSVGYTVKLYN</sequence>
<dbReference type="InterPro" id="IPR032874">
    <property type="entry name" value="DDE_dom"/>
</dbReference>
<evidence type="ECO:0000259" key="4">
    <source>
        <dbReference type="Pfam" id="PF13610"/>
    </source>
</evidence>
<keyword evidence="2" id="KW-0238">DNA-binding</keyword>
<evidence type="ECO:0000256" key="1">
    <source>
        <dbReference type="ARBA" id="ARBA00022578"/>
    </source>
</evidence>
<protein>
    <submittedName>
        <fullName evidence="5">IS6 family transposase</fullName>
    </submittedName>
</protein>
<dbReference type="Pfam" id="PF13610">
    <property type="entry name" value="DDE_Tnp_IS240"/>
    <property type="match status" value="1"/>
</dbReference>
<evidence type="ECO:0000313" key="5">
    <source>
        <dbReference type="EMBL" id="MCL1142545.1"/>
    </source>
</evidence>
<dbReference type="PANTHER" id="PTHR35528">
    <property type="entry name" value="BLL1675 PROTEIN"/>
    <property type="match status" value="1"/>
</dbReference>
<evidence type="ECO:0000256" key="2">
    <source>
        <dbReference type="ARBA" id="ARBA00023125"/>
    </source>
</evidence>
<evidence type="ECO:0000256" key="3">
    <source>
        <dbReference type="ARBA" id="ARBA00023172"/>
    </source>
</evidence>
<proteinExistence type="predicted"/>
<dbReference type="EMBL" id="JAKIKP010000004">
    <property type="protein sequence ID" value="MCL1142545.1"/>
    <property type="molecule type" value="Genomic_DNA"/>
</dbReference>
<evidence type="ECO:0000313" key="6">
    <source>
        <dbReference type="Proteomes" id="UP001139333"/>
    </source>
</evidence>
<name>A0A9X1ZMD7_9GAMM</name>
<reference evidence="5" key="1">
    <citation type="submission" date="2022-01" db="EMBL/GenBank/DDBJ databases">
        <title>Whole genome-based taxonomy of the Shewanellaceae.</title>
        <authorList>
            <person name="Martin-Rodriguez A.J."/>
        </authorList>
    </citation>
    <scope>NUCLEOTIDE SEQUENCE</scope>
    <source>
        <strain evidence="5">DSM 16422</strain>
    </source>
</reference>
<accession>A0A9X1ZMD7</accession>
<keyword evidence="3" id="KW-0233">DNA recombination</keyword>
<dbReference type="GO" id="GO:0003677">
    <property type="term" value="F:DNA binding"/>
    <property type="evidence" value="ECO:0007669"/>
    <property type="project" value="UniProtKB-KW"/>
</dbReference>